<dbReference type="EC" id="4.2.1.17" evidence="2"/>
<name>A0A2W5KYC0_SPHMC</name>
<dbReference type="InterPro" id="IPR001753">
    <property type="entry name" value="Enoyl-CoA_hydra/iso"/>
</dbReference>
<dbReference type="Proteomes" id="UP000248597">
    <property type="component" value="Unassembled WGS sequence"/>
</dbReference>
<dbReference type="Gene3D" id="1.10.12.10">
    <property type="entry name" value="Lyase 2-enoyl-coa Hydratase, Chain A, domain 2"/>
    <property type="match status" value="1"/>
</dbReference>
<sequence>MGQFLRVERRDKIAILTMIKPDSMNAIGSHDDCQDIISTLQQLGEDRGVSAIILTGSGRAFSAGGNLKGMQQREGIGVLDQPDSTRSNYRKGVQAVIRALMDCEVPMIAAVNGHAVGLGCDLACTCDIRIAAESAKFACSFVKVGIVPGDGGAWLLQKILGYPRAAELFLTGDRFDAAQAKEFGLVTEVVPDADLLDRAIAIAERIVCNPPRALRLTKRLLREAQQGRMSDILELSAAYQAIVHETADNREAINAFIEKRDPVFTGE</sequence>
<organism evidence="2 3">
    <name type="scientific">Sphingopyxis macrogoltabida</name>
    <name type="common">Sphingomonas macrogoltabidus</name>
    <dbReference type="NCBI Taxonomy" id="33050"/>
    <lineage>
        <taxon>Bacteria</taxon>
        <taxon>Pseudomonadati</taxon>
        <taxon>Pseudomonadota</taxon>
        <taxon>Alphaproteobacteria</taxon>
        <taxon>Sphingomonadales</taxon>
        <taxon>Sphingomonadaceae</taxon>
        <taxon>Sphingopyxis</taxon>
    </lineage>
</organism>
<dbReference type="AlphaFoldDB" id="A0A2W5KYC0"/>
<dbReference type="Pfam" id="PF00378">
    <property type="entry name" value="ECH_1"/>
    <property type="match status" value="1"/>
</dbReference>
<dbReference type="SUPFAM" id="SSF52096">
    <property type="entry name" value="ClpP/crotonase"/>
    <property type="match status" value="1"/>
</dbReference>
<dbReference type="NCBIfam" id="NF006699">
    <property type="entry name" value="PRK09245.1"/>
    <property type="match status" value="1"/>
</dbReference>
<comment type="similarity">
    <text evidence="1">Belongs to the enoyl-CoA hydratase/isomerase family.</text>
</comment>
<dbReference type="PANTHER" id="PTHR43459">
    <property type="entry name" value="ENOYL-COA HYDRATASE"/>
    <property type="match status" value="1"/>
</dbReference>
<dbReference type="Gene3D" id="3.90.226.10">
    <property type="entry name" value="2-enoyl-CoA Hydratase, Chain A, domain 1"/>
    <property type="match status" value="1"/>
</dbReference>
<dbReference type="PANTHER" id="PTHR43459:SF1">
    <property type="entry name" value="EG:BACN32G11.4 PROTEIN"/>
    <property type="match status" value="1"/>
</dbReference>
<keyword evidence="2" id="KW-0456">Lyase</keyword>
<comment type="caution">
    <text evidence="2">The sequence shown here is derived from an EMBL/GenBank/DDBJ whole genome shotgun (WGS) entry which is preliminary data.</text>
</comment>
<evidence type="ECO:0000256" key="1">
    <source>
        <dbReference type="ARBA" id="ARBA00005254"/>
    </source>
</evidence>
<dbReference type="CDD" id="cd06558">
    <property type="entry name" value="crotonase-like"/>
    <property type="match status" value="1"/>
</dbReference>
<accession>A0A2W5KYC0</accession>
<protein>
    <submittedName>
        <fullName evidence="2">Enoyl-CoA hydratase</fullName>
        <ecNumber evidence="2">4.2.1.17</ecNumber>
    </submittedName>
</protein>
<dbReference type="InterPro" id="IPR029045">
    <property type="entry name" value="ClpP/crotonase-like_dom_sf"/>
</dbReference>
<dbReference type="InterPro" id="IPR014748">
    <property type="entry name" value="Enoyl-CoA_hydra_C"/>
</dbReference>
<dbReference type="EMBL" id="QFPJ01000037">
    <property type="protein sequence ID" value="PZQ21069.1"/>
    <property type="molecule type" value="Genomic_DNA"/>
</dbReference>
<evidence type="ECO:0000313" key="2">
    <source>
        <dbReference type="EMBL" id="PZQ21069.1"/>
    </source>
</evidence>
<evidence type="ECO:0000313" key="3">
    <source>
        <dbReference type="Proteomes" id="UP000248597"/>
    </source>
</evidence>
<reference evidence="2 3" key="1">
    <citation type="submission" date="2017-08" db="EMBL/GenBank/DDBJ databases">
        <title>Infants hospitalized years apart are colonized by the same room-sourced microbial strains.</title>
        <authorList>
            <person name="Brooks B."/>
            <person name="Olm M.R."/>
            <person name="Firek B.A."/>
            <person name="Baker R."/>
            <person name="Thomas B.C."/>
            <person name="Morowitz M.J."/>
            <person name="Banfield J.F."/>
        </authorList>
    </citation>
    <scope>NUCLEOTIDE SEQUENCE [LARGE SCALE GENOMIC DNA]</scope>
    <source>
        <strain evidence="2">S2_005_003_R2_47</strain>
    </source>
</reference>
<gene>
    <name evidence="2" type="ORF">DI569_13330</name>
</gene>
<dbReference type="GO" id="GO:0004300">
    <property type="term" value="F:enoyl-CoA hydratase activity"/>
    <property type="evidence" value="ECO:0007669"/>
    <property type="project" value="UniProtKB-EC"/>
</dbReference>
<proteinExistence type="inferred from homology"/>